<dbReference type="eggNOG" id="COG1647">
    <property type="taxonomic scope" value="Bacteria"/>
</dbReference>
<dbReference type="InterPro" id="IPR002123">
    <property type="entry name" value="Plipid/glycerol_acylTrfase"/>
</dbReference>
<dbReference type="InterPro" id="IPR022742">
    <property type="entry name" value="Hydrolase_4"/>
</dbReference>
<evidence type="ECO:0000259" key="2">
    <source>
        <dbReference type="Pfam" id="PF12146"/>
    </source>
</evidence>
<gene>
    <name evidence="3" type="ordered locus">Dole_1932</name>
</gene>
<dbReference type="OrthoDB" id="9786110at2"/>
<dbReference type="eggNOG" id="COG0204">
    <property type="taxonomic scope" value="Bacteria"/>
</dbReference>
<dbReference type="Pfam" id="PF01553">
    <property type="entry name" value="Acyltransferase"/>
    <property type="match status" value="1"/>
</dbReference>
<proteinExistence type="predicted"/>
<accession>A8ZSJ9</accession>
<feature type="domain" description="Phospholipid/glycerol acyltransferase" evidence="1">
    <location>
        <begin position="24"/>
        <end position="157"/>
    </location>
</feature>
<dbReference type="Pfam" id="PF12146">
    <property type="entry name" value="Hydrolase_4"/>
    <property type="match status" value="1"/>
</dbReference>
<dbReference type="GO" id="GO:0016020">
    <property type="term" value="C:membrane"/>
    <property type="evidence" value="ECO:0007669"/>
    <property type="project" value="TreeGrafter"/>
</dbReference>
<dbReference type="STRING" id="96561.Dole_1932"/>
<dbReference type="InterPro" id="IPR029058">
    <property type="entry name" value="AB_hydrolase_fold"/>
</dbReference>
<dbReference type="RefSeq" id="WP_012175348.1">
    <property type="nucleotide sequence ID" value="NC_009943.1"/>
</dbReference>
<feature type="domain" description="Serine aminopeptidase S33" evidence="2">
    <location>
        <begin position="487"/>
        <end position="705"/>
    </location>
</feature>
<protein>
    <submittedName>
        <fullName evidence="3">Esterase/lipase-like protein</fullName>
    </submittedName>
</protein>
<evidence type="ECO:0000313" key="4">
    <source>
        <dbReference type="Proteomes" id="UP000008561"/>
    </source>
</evidence>
<dbReference type="GO" id="GO:0016746">
    <property type="term" value="F:acyltransferase activity"/>
    <property type="evidence" value="ECO:0007669"/>
    <property type="project" value="InterPro"/>
</dbReference>
<organism evidence="3 4">
    <name type="scientific">Desulfosudis oleivorans (strain DSM 6200 / JCM 39069 / Hxd3)</name>
    <name type="common">Desulfococcus oleovorans</name>
    <dbReference type="NCBI Taxonomy" id="96561"/>
    <lineage>
        <taxon>Bacteria</taxon>
        <taxon>Pseudomonadati</taxon>
        <taxon>Thermodesulfobacteriota</taxon>
        <taxon>Desulfobacteria</taxon>
        <taxon>Desulfobacterales</taxon>
        <taxon>Desulfosudaceae</taxon>
        <taxon>Desulfosudis</taxon>
    </lineage>
</organism>
<dbReference type="KEGG" id="dol:Dole_1932"/>
<dbReference type="SUPFAM" id="SSF53474">
    <property type="entry name" value="alpha/beta-Hydrolases"/>
    <property type="match status" value="1"/>
</dbReference>
<keyword evidence="4" id="KW-1185">Reference proteome</keyword>
<dbReference type="InterPro" id="IPR050266">
    <property type="entry name" value="AB_hydrolase_sf"/>
</dbReference>
<dbReference type="Gene3D" id="3.40.50.1820">
    <property type="entry name" value="alpha/beta hydrolase"/>
    <property type="match status" value="1"/>
</dbReference>
<sequence length="733" mass="81973">MNRYAYRTTALAIRALSGFVRPNINIHDAKKIPRHNPTVFVINHFTRAETLLVPYYLHKLTGKTIWALASKDLFAGGFGAFLEKLGALSTAAPDRDLLMVKTLLTNEAAWVIFPEGRMVKNKKIFDMVDEKGEFVISSSVGKHPPHTGAATLALRTEFYRQRILKMAEIYPDEARRLLSLYRVDTMDQVVSLPTCLVPVNVTYYPIRAKENILSNLAKSVFDNIPARTLEELMAEGTMLLSGADIDIRFGDPIAVDTYLKADVITENIELAARIDFNDSIAAKQMMRSTAVHIMKRYMAAIYAMTTVNHDHILTSLLKHCPEERIDEADLRARAYLVATRLNALSEPVSRHTSLEKSQTHLLTDDRHAKIGNFLAVARQTGVLRQENGVLVKNSALFSAPVDFHAVRTENPLVVIANEVEPLIEFQRVVRETAAESPDAVCADVATHLIKNADFAFEKDYARFFINGESKKKNVGRPFLLRNGNAETGVLLIHGYMAAPMEVRALARHLHETLGCRVYAPRLRGHGTSPEDLAGRHFLEWIDSVDEGYALLKYTCKTVIAGGFSMGAGLALELASRVDGLDGVFAISPPMRLQDFSTRLVPMINVWNRVMHRMNRDKNRKAFANNHPENPHINYLRNPLSAVAEMGKLMDRTAARLSRIEIPTLLLQSMADPVVSSKGSLSIFERIAAKEKEYLLVNIPRHGIINGEDTRRVYQAITDFIERVLGNESQSPSA</sequence>
<dbReference type="EMBL" id="CP000859">
    <property type="protein sequence ID" value="ABW67736.1"/>
    <property type="molecule type" value="Genomic_DNA"/>
</dbReference>
<dbReference type="PANTHER" id="PTHR43798">
    <property type="entry name" value="MONOACYLGLYCEROL LIPASE"/>
    <property type="match status" value="1"/>
</dbReference>
<evidence type="ECO:0000313" key="3">
    <source>
        <dbReference type="EMBL" id="ABW67736.1"/>
    </source>
</evidence>
<dbReference type="PANTHER" id="PTHR43798:SF33">
    <property type="entry name" value="HYDROLASE, PUTATIVE (AFU_ORTHOLOGUE AFUA_2G14860)-RELATED"/>
    <property type="match status" value="1"/>
</dbReference>
<dbReference type="Proteomes" id="UP000008561">
    <property type="component" value="Chromosome"/>
</dbReference>
<dbReference type="AlphaFoldDB" id="A8ZSJ9"/>
<dbReference type="SUPFAM" id="SSF69593">
    <property type="entry name" value="Glycerol-3-phosphate (1)-acyltransferase"/>
    <property type="match status" value="1"/>
</dbReference>
<reference evidence="3 4" key="1">
    <citation type="submission" date="2007-10" db="EMBL/GenBank/DDBJ databases">
        <title>Complete sequence of Desulfococcus oleovorans Hxd3.</title>
        <authorList>
            <consortium name="US DOE Joint Genome Institute"/>
            <person name="Copeland A."/>
            <person name="Lucas S."/>
            <person name="Lapidus A."/>
            <person name="Barry K."/>
            <person name="Glavina del Rio T."/>
            <person name="Dalin E."/>
            <person name="Tice H."/>
            <person name="Pitluck S."/>
            <person name="Kiss H."/>
            <person name="Brettin T."/>
            <person name="Bruce D."/>
            <person name="Detter J.C."/>
            <person name="Han C."/>
            <person name="Schmutz J."/>
            <person name="Larimer F."/>
            <person name="Land M."/>
            <person name="Hauser L."/>
            <person name="Kyrpides N."/>
            <person name="Kim E."/>
            <person name="Wawrik B."/>
            <person name="Richardson P."/>
        </authorList>
    </citation>
    <scope>NUCLEOTIDE SEQUENCE [LARGE SCALE GENOMIC DNA]</scope>
    <source>
        <strain evidence="4">DSM 6200 / JCM 39069 / Hxd3</strain>
    </source>
</reference>
<name>A8ZSJ9_DESOH</name>
<evidence type="ECO:0000259" key="1">
    <source>
        <dbReference type="Pfam" id="PF01553"/>
    </source>
</evidence>
<dbReference type="HOGENOM" id="CLU_375855_0_0_7"/>